<organism evidence="2 3">
    <name type="scientific">Phenylobacterium soli</name>
    <dbReference type="NCBI Taxonomy" id="2170551"/>
    <lineage>
        <taxon>Bacteria</taxon>
        <taxon>Pseudomonadati</taxon>
        <taxon>Pseudomonadota</taxon>
        <taxon>Alphaproteobacteria</taxon>
        <taxon>Caulobacterales</taxon>
        <taxon>Caulobacteraceae</taxon>
        <taxon>Phenylobacterium</taxon>
    </lineage>
</organism>
<dbReference type="PANTHER" id="PTHR46268">
    <property type="entry name" value="STRESS RESPONSE PROTEIN NHAX"/>
    <property type="match status" value="1"/>
</dbReference>
<comment type="similarity">
    <text evidence="1">Belongs to the universal stress protein A family.</text>
</comment>
<dbReference type="PANTHER" id="PTHR46268:SF15">
    <property type="entry name" value="UNIVERSAL STRESS PROTEIN HP_0031"/>
    <property type="match status" value="1"/>
</dbReference>
<dbReference type="Gene3D" id="3.40.50.12370">
    <property type="match status" value="1"/>
</dbReference>
<dbReference type="EMBL" id="QFYQ01000001">
    <property type="protein sequence ID" value="RAK54123.1"/>
    <property type="molecule type" value="Genomic_DNA"/>
</dbReference>
<dbReference type="Proteomes" id="UP000249254">
    <property type="component" value="Unassembled WGS sequence"/>
</dbReference>
<evidence type="ECO:0000313" key="3">
    <source>
        <dbReference type="Proteomes" id="UP000249254"/>
    </source>
</evidence>
<evidence type="ECO:0000313" key="2">
    <source>
        <dbReference type="EMBL" id="RAK54123.1"/>
    </source>
</evidence>
<dbReference type="AlphaFoldDB" id="A0A328AGW6"/>
<name>A0A328AGW6_9CAUL</name>
<sequence length="288" mass="30985">MRKRRMRESMSYVTLLVPVDTRPATDARLALATALANRFDASLIGVAAEMWRVPVMTDPLDGGYATGVVIGLEQAQIEARLSQAEAKFKAATSAVKAGSEWRQAMQPPLTAAAAEACCADLIVMNHRVHDDGSSMSTVVPAALVLAAGRPVLIAPPEMTNLKLQTVLVAWKDVREARRAVVDALPILKVADAVVVAEVCPHDEERATEARLARVTAYLQRHGVRAASKISVEEKDVSAADQLLALAEDVRPDLIVAGAYGHARLQEWVFGGFTKALLAQRSRAVLLSH</sequence>
<dbReference type="CDD" id="cd00293">
    <property type="entry name" value="USP-like"/>
    <property type="match status" value="1"/>
</dbReference>
<evidence type="ECO:0000256" key="1">
    <source>
        <dbReference type="ARBA" id="ARBA00008791"/>
    </source>
</evidence>
<protein>
    <submittedName>
        <fullName evidence="2">Universal stress protein</fullName>
    </submittedName>
</protein>
<keyword evidence="3" id="KW-1185">Reference proteome</keyword>
<accession>A0A328AGW6</accession>
<proteinExistence type="inferred from homology"/>
<gene>
    <name evidence="2" type="ORF">DJ017_06100</name>
</gene>
<dbReference type="OrthoDB" id="9804721at2"/>
<dbReference type="SUPFAM" id="SSF52402">
    <property type="entry name" value="Adenine nucleotide alpha hydrolases-like"/>
    <property type="match status" value="2"/>
</dbReference>
<reference evidence="3" key="1">
    <citation type="submission" date="2018-05" db="EMBL/GenBank/DDBJ databases">
        <authorList>
            <person name="Li X."/>
        </authorList>
    </citation>
    <scope>NUCLEOTIDE SEQUENCE [LARGE SCALE GENOMIC DNA]</scope>
    <source>
        <strain evidence="3">LX32</strain>
    </source>
</reference>
<comment type="caution">
    <text evidence="2">The sequence shown here is derived from an EMBL/GenBank/DDBJ whole genome shotgun (WGS) entry which is preliminary data.</text>
</comment>